<evidence type="ECO:0000256" key="4">
    <source>
        <dbReference type="ARBA" id="ARBA00022723"/>
    </source>
</evidence>
<feature type="binding site" evidence="8">
    <location>
        <position position="115"/>
    </location>
    <ligand>
        <name>Zn(2+)</name>
        <dbReference type="ChEBI" id="CHEBI:29105"/>
        <note>catalytic</note>
    </ligand>
</feature>
<protein>
    <recommendedName>
        <fullName evidence="8">tRNA-specific adenosine deaminase</fullName>
        <ecNumber evidence="8">3.5.4.33</ecNumber>
    </recommendedName>
</protein>
<comment type="cofactor">
    <cofactor evidence="8">
        <name>Zn(2+)</name>
        <dbReference type="ChEBI" id="CHEBI:29105"/>
    </cofactor>
    <text evidence="8">Binds 1 zinc ion per subunit.</text>
</comment>
<dbReference type="Pfam" id="PF14437">
    <property type="entry name" value="MafB19-deam"/>
    <property type="match status" value="1"/>
</dbReference>
<evidence type="ECO:0000256" key="6">
    <source>
        <dbReference type="ARBA" id="ARBA00022833"/>
    </source>
</evidence>
<evidence type="ECO:0000256" key="8">
    <source>
        <dbReference type="HAMAP-Rule" id="MF_00972"/>
    </source>
</evidence>
<dbReference type="InterPro" id="IPR058535">
    <property type="entry name" value="MafB19-deam"/>
</dbReference>
<dbReference type="KEGG" id="cyt:cce_1274"/>
<dbReference type="AlphaFoldDB" id="B1WVN7"/>
<dbReference type="GO" id="GO:0002100">
    <property type="term" value="P:tRNA wobble adenosine to inosine editing"/>
    <property type="evidence" value="ECO:0007669"/>
    <property type="project" value="UniProtKB-UniRule"/>
</dbReference>
<dbReference type="GO" id="GO:0008270">
    <property type="term" value="F:zinc ion binding"/>
    <property type="evidence" value="ECO:0007669"/>
    <property type="project" value="UniProtKB-UniRule"/>
</dbReference>
<organism evidence="10 11">
    <name type="scientific">Crocosphaera subtropica (strain ATCC 51142 / BH68)</name>
    <name type="common">Cyanothece sp. (strain ATCC 51142)</name>
    <dbReference type="NCBI Taxonomy" id="43989"/>
    <lineage>
        <taxon>Bacteria</taxon>
        <taxon>Bacillati</taxon>
        <taxon>Cyanobacteriota</taxon>
        <taxon>Cyanophyceae</taxon>
        <taxon>Oscillatoriophycideae</taxon>
        <taxon>Chroococcales</taxon>
        <taxon>Aphanothecaceae</taxon>
        <taxon>Crocosphaera</taxon>
        <taxon>Crocosphaera subtropica</taxon>
    </lineage>
</organism>
<accession>B1WVN7</accession>
<evidence type="ECO:0000256" key="3">
    <source>
        <dbReference type="ARBA" id="ARBA00022694"/>
    </source>
</evidence>
<dbReference type="HAMAP" id="MF_00972">
    <property type="entry name" value="tRNA_aden_deaminase"/>
    <property type="match status" value="1"/>
</dbReference>
<dbReference type="InterPro" id="IPR002125">
    <property type="entry name" value="CMP_dCMP_dom"/>
</dbReference>
<dbReference type="FunFam" id="3.40.140.10:FF:000005">
    <property type="entry name" value="tRNA-specific adenosine deaminase"/>
    <property type="match status" value="1"/>
</dbReference>
<sequence>MTINNISIQPSAKCLLNKYKNIMIKPNPWGNYQTHCHWMRQALQLANKAAELGDVPVGAVIINHQNNIIAEGYNSKEQNHDPTGHAEIMAIHRASEILQSWHLEECTLYVTLEPCIMCAGAIIQSRLGLLVYGLDDPKSGSIRTVLNLPDSAASNHRLSVLSGILEDECRQQLRDWFTDKREKN</sequence>
<feature type="active site" description="Proton donor" evidence="8">
    <location>
        <position position="87"/>
    </location>
</feature>
<evidence type="ECO:0000313" key="11">
    <source>
        <dbReference type="Proteomes" id="UP000001203"/>
    </source>
</evidence>
<name>B1WVN7_CROS5</name>
<dbReference type="PROSITE" id="PS51747">
    <property type="entry name" value="CYT_DCMP_DEAMINASES_2"/>
    <property type="match status" value="1"/>
</dbReference>
<evidence type="ECO:0000256" key="1">
    <source>
        <dbReference type="ARBA" id="ARBA00010669"/>
    </source>
</evidence>
<dbReference type="EMBL" id="CP000806">
    <property type="protein sequence ID" value="ACB50624.1"/>
    <property type="molecule type" value="Genomic_DNA"/>
</dbReference>
<keyword evidence="3 8" id="KW-0819">tRNA processing</keyword>
<dbReference type="SUPFAM" id="SSF53927">
    <property type="entry name" value="Cytidine deaminase-like"/>
    <property type="match status" value="1"/>
</dbReference>
<comment type="similarity">
    <text evidence="1">Belongs to the cytidine and deoxycytidylate deaminase family. ADAT2 subfamily.</text>
</comment>
<dbReference type="Gene3D" id="3.40.140.10">
    <property type="entry name" value="Cytidine Deaminase, domain 2"/>
    <property type="match status" value="1"/>
</dbReference>
<dbReference type="EC" id="3.5.4.33" evidence="8"/>
<keyword evidence="6 8" id="KW-0862">Zinc</keyword>
<dbReference type="InterPro" id="IPR016193">
    <property type="entry name" value="Cytidine_deaminase-like"/>
</dbReference>
<keyword evidence="5 8" id="KW-0378">Hydrolase</keyword>
<dbReference type="NCBIfam" id="NF008113">
    <property type="entry name" value="PRK10860.1"/>
    <property type="match status" value="1"/>
</dbReference>
<feature type="binding site" evidence="8">
    <location>
        <position position="118"/>
    </location>
    <ligand>
        <name>Zn(2+)</name>
        <dbReference type="ChEBI" id="CHEBI:29105"/>
        <note>catalytic</note>
    </ligand>
</feature>
<proteinExistence type="inferred from homology"/>
<evidence type="ECO:0000256" key="5">
    <source>
        <dbReference type="ARBA" id="ARBA00022801"/>
    </source>
</evidence>
<keyword evidence="11" id="KW-1185">Reference proteome</keyword>
<gene>
    <name evidence="8" type="primary">tadA</name>
    <name evidence="10" type="ordered locus">cce_1274</name>
</gene>
<feature type="binding site" evidence="8">
    <location>
        <position position="85"/>
    </location>
    <ligand>
        <name>Zn(2+)</name>
        <dbReference type="ChEBI" id="CHEBI:29105"/>
        <note>catalytic</note>
    </ligand>
</feature>
<keyword evidence="4 8" id="KW-0479">Metal-binding</keyword>
<comment type="function">
    <text evidence="8">Catalyzes the deamination of adenosine to inosine at the wobble position 34 of tRNA(Arg2).</text>
</comment>
<feature type="domain" description="CMP/dCMP-type deaminase" evidence="9">
    <location>
        <begin position="33"/>
        <end position="144"/>
    </location>
</feature>
<dbReference type="PROSITE" id="PS00903">
    <property type="entry name" value="CYT_DCMP_DEAMINASES_1"/>
    <property type="match status" value="1"/>
</dbReference>
<dbReference type="Proteomes" id="UP000001203">
    <property type="component" value="Chromosome circular"/>
</dbReference>
<comment type="subunit">
    <text evidence="2 8">Homodimer.</text>
</comment>
<dbReference type="GO" id="GO:0052717">
    <property type="term" value="F:tRNA-specific adenosine-34 deaminase activity"/>
    <property type="evidence" value="ECO:0007669"/>
    <property type="project" value="UniProtKB-UniRule"/>
</dbReference>
<dbReference type="HOGENOM" id="CLU_025810_3_2_3"/>
<dbReference type="PANTHER" id="PTHR11079:SF202">
    <property type="entry name" value="TRNA-SPECIFIC ADENOSINE DEAMINASE"/>
    <property type="match status" value="1"/>
</dbReference>
<evidence type="ECO:0000256" key="7">
    <source>
        <dbReference type="ARBA" id="ARBA00048045"/>
    </source>
</evidence>
<reference evidence="10 11" key="1">
    <citation type="journal article" date="2008" name="Proc. Natl. Acad. Sci. U.S.A.">
        <title>The genome of Cyanothece 51142, a unicellular diazotrophic cyanobacterium important in the marine nitrogen cycle.</title>
        <authorList>
            <person name="Welsh E.A."/>
            <person name="Liberton M."/>
            <person name="Stoeckel J."/>
            <person name="Loh T."/>
            <person name="Elvitigala T."/>
            <person name="Wang C."/>
            <person name="Wollam A."/>
            <person name="Fulton R.S."/>
            <person name="Clifton S.W."/>
            <person name="Jacobs J.M."/>
            <person name="Aurora R."/>
            <person name="Ghosh B.K."/>
            <person name="Sherman L.A."/>
            <person name="Smith R.D."/>
            <person name="Wilson R.K."/>
            <person name="Pakrasi H.B."/>
        </authorList>
    </citation>
    <scope>NUCLEOTIDE SEQUENCE [LARGE SCALE GENOMIC DNA]</scope>
    <source>
        <strain evidence="11">ATCC 51142 / BH68</strain>
    </source>
</reference>
<comment type="catalytic activity">
    <reaction evidence="7 8">
        <text>adenosine(34) in tRNA + H2O + H(+) = inosine(34) in tRNA + NH4(+)</text>
        <dbReference type="Rhea" id="RHEA:43168"/>
        <dbReference type="Rhea" id="RHEA-COMP:10373"/>
        <dbReference type="Rhea" id="RHEA-COMP:10374"/>
        <dbReference type="ChEBI" id="CHEBI:15377"/>
        <dbReference type="ChEBI" id="CHEBI:15378"/>
        <dbReference type="ChEBI" id="CHEBI:28938"/>
        <dbReference type="ChEBI" id="CHEBI:74411"/>
        <dbReference type="ChEBI" id="CHEBI:82852"/>
        <dbReference type="EC" id="3.5.4.33"/>
    </reaction>
</comment>
<dbReference type="InterPro" id="IPR028883">
    <property type="entry name" value="tRNA_aden_deaminase"/>
</dbReference>
<evidence type="ECO:0000259" key="9">
    <source>
        <dbReference type="PROSITE" id="PS51747"/>
    </source>
</evidence>
<evidence type="ECO:0000256" key="2">
    <source>
        <dbReference type="ARBA" id="ARBA00011738"/>
    </source>
</evidence>
<dbReference type="eggNOG" id="COG0590">
    <property type="taxonomic scope" value="Bacteria"/>
</dbReference>
<dbReference type="PANTHER" id="PTHR11079">
    <property type="entry name" value="CYTOSINE DEAMINASE FAMILY MEMBER"/>
    <property type="match status" value="1"/>
</dbReference>
<dbReference type="InterPro" id="IPR016192">
    <property type="entry name" value="APOBEC/CMP_deaminase_Zn-bd"/>
</dbReference>
<dbReference type="CDD" id="cd01285">
    <property type="entry name" value="nucleoside_deaminase"/>
    <property type="match status" value="1"/>
</dbReference>
<evidence type="ECO:0000313" key="10">
    <source>
        <dbReference type="EMBL" id="ACB50624.1"/>
    </source>
</evidence>
<dbReference type="STRING" id="43989.cce_1274"/>